<comment type="caution">
    <text evidence="3">The sequence shown here is derived from an EMBL/GenBank/DDBJ whole genome shotgun (WGS) entry which is preliminary data.</text>
</comment>
<dbReference type="CDD" id="cd00064">
    <property type="entry name" value="FU"/>
    <property type="match status" value="1"/>
</dbReference>
<evidence type="ECO:0000313" key="4">
    <source>
        <dbReference type="Proteomes" id="UP000791440"/>
    </source>
</evidence>
<organism evidence="3 4">
    <name type="scientific">Manduca sexta</name>
    <name type="common">Tobacco hawkmoth</name>
    <name type="synonym">Tobacco hornworm</name>
    <dbReference type="NCBI Taxonomy" id="7130"/>
    <lineage>
        <taxon>Eukaryota</taxon>
        <taxon>Metazoa</taxon>
        <taxon>Ecdysozoa</taxon>
        <taxon>Arthropoda</taxon>
        <taxon>Hexapoda</taxon>
        <taxon>Insecta</taxon>
        <taxon>Pterygota</taxon>
        <taxon>Neoptera</taxon>
        <taxon>Endopterygota</taxon>
        <taxon>Lepidoptera</taxon>
        <taxon>Glossata</taxon>
        <taxon>Ditrysia</taxon>
        <taxon>Bombycoidea</taxon>
        <taxon>Sphingidae</taxon>
        <taxon>Sphinginae</taxon>
        <taxon>Sphingini</taxon>
        <taxon>Manduca</taxon>
    </lineage>
</organism>
<dbReference type="SMART" id="SM00261">
    <property type="entry name" value="FU"/>
    <property type="match status" value="1"/>
</dbReference>
<evidence type="ECO:0000256" key="1">
    <source>
        <dbReference type="SAM" id="Phobius"/>
    </source>
</evidence>
<dbReference type="InterPro" id="IPR000494">
    <property type="entry name" value="Rcpt_L-dom"/>
</dbReference>
<dbReference type="EMBL" id="JH668942">
    <property type="protein sequence ID" value="KAG6463133.1"/>
    <property type="molecule type" value="Genomic_DNA"/>
</dbReference>
<dbReference type="InterPro" id="IPR006212">
    <property type="entry name" value="Furin_repeat"/>
</dbReference>
<dbReference type="Pfam" id="PF00757">
    <property type="entry name" value="Furin-like"/>
    <property type="match status" value="1"/>
</dbReference>
<proteinExistence type="predicted"/>
<accession>A0A921ZTT8</accession>
<name>A0A921ZTT8_MANSE</name>
<feature type="transmembrane region" description="Helical" evidence="1">
    <location>
        <begin position="776"/>
        <end position="795"/>
    </location>
</feature>
<dbReference type="AlphaFoldDB" id="A0A921ZTT8"/>
<keyword evidence="4" id="KW-1185">Reference proteome</keyword>
<sequence length="841" mass="95520">MFKEDNFQFKVTGAVMVYRVSGLETVGQLFPNLTRIRGQQLNMNYGLSVFDMTSLVEIGLYSLRKIDRGGVILQYLPQACYLDTIDWKVIAPRARHVIGYSDGLYKSSCTRICTCSRNATYNHCWNIKMCQLFSDGFEEVRCNEQCLGCRRADVNECSTCRHFTYEGTCVPRCPEGTLILAANQYCLTEEECHALKGWAWNNTCVFECPVDYIVHNTTSGTTCVYCEKCQKTCQSQKIRSVGAIQAAERCVYINGSLEIHIRAIPEAVTDLKVYLSRIQEVSDYVEIYGSLVITSLDFLSSLHHIKGRNLKHDRYSLLIYDMVNLYTLFSPNVMKNLRIDRGTMKMYDNPLLCMNKVDELKNLLPEAPTELDVTQYTNGYSASCKEAPVDFQVRLLNETSVVLVFSPKYDRQIHYTVLYVRIPPNLKDSLVPETCSDFQWLSVSVPSEFGQNGIIQIDSLRPASTYAICIETYNPVHESLARTSIINFTTPVGTPPPPFLVELVAASHDVVVLRWVDHIDYRCHITRYELDVALIEHKEISNIDYCKFKLDDFEELDGTRHALVMRPPPEYEKACESMCGVLSSFTAGALVEDFFDVCRSSDFDCSTQKDVPPGNTTLKNYVKTLALNISSPKEAFQVAGLAPYRDYRFRLRACYGLRCSRSARGVVRTLQYYKADIPMITNGYADNIGNVFIKWDPPDTTNGPILAYTVEILPKYTFDLFILPQTWCVSANTVSFKGDCVIAPKYTARICTKTLASFNACSDWYPIAAVPPTSSWYWRIIAIFVVILAAAFIVIKYKKRKQREDLVPIVDTSCSFKNESEPPTSTLVMRYSKSLRESHLE</sequence>
<dbReference type="Pfam" id="PF01030">
    <property type="entry name" value="Recep_L_domain"/>
    <property type="match status" value="2"/>
</dbReference>
<reference evidence="3" key="2">
    <citation type="submission" date="2020-12" db="EMBL/GenBank/DDBJ databases">
        <authorList>
            <person name="Kanost M."/>
        </authorList>
    </citation>
    <scope>NUCLEOTIDE SEQUENCE</scope>
</reference>
<dbReference type="InterPro" id="IPR006211">
    <property type="entry name" value="Furin-like_Cys-rich_dom"/>
</dbReference>
<evidence type="ECO:0000259" key="2">
    <source>
        <dbReference type="PROSITE" id="PS50853"/>
    </source>
</evidence>
<reference evidence="3" key="1">
    <citation type="journal article" date="2016" name="Insect Biochem. Mol. Biol.">
        <title>Multifaceted biological insights from a draft genome sequence of the tobacco hornworm moth, Manduca sexta.</title>
        <authorList>
            <person name="Kanost M.R."/>
            <person name="Arrese E.L."/>
            <person name="Cao X."/>
            <person name="Chen Y.R."/>
            <person name="Chellapilla S."/>
            <person name="Goldsmith M.R."/>
            <person name="Grosse-Wilde E."/>
            <person name="Heckel D.G."/>
            <person name="Herndon N."/>
            <person name="Jiang H."/>
            <person name="Papanicolaou A."/>
            <person name="Qu J."/>
            <person name="Soulages J.L."/>
            <person name="Vogel H."/>
            <person name="Walters J."/>
            <person name="Waterhouse R.M."/>
            <person name="Ahn S.J."/>
            <person name="Almeida F.C."/>
            <person name="An C."/>
            <person name="Aqrawi P."/>
            <person name="Bretschneider A."/>
            <person name="Bryant W.B."/>
            <person name="Bucks S."/>
            <person name="Chao H."/>
            <person name="Chevignon G."/>
            <person name="Christen J.M."/>
            <person name="Clarke D.F."/>
            <person name="Dittmer N.T."/>
            <person name="Ferguson L.C.F."/>
            <person name="Garavelou S."/>
            <person name="Gordon K.H.J."/>
            <person name="Gunaratna R.T."/>
            <person name="Han Y."/>
            <person name="Hauser F."/>
            <person name="He Y."/>
            <person name="Heidel-Fischer H."/>
            <person name="Hirsh A."/>
            <person name="Hu Y."/>
            <person name="Jiang H."/>
            <person name="Kalra D."/>
            <person name="Klinner C."/>
            <person name="Konig C."/>
            <person name="Kovar C."/>
            <person name="Kroll A.R."/>
            <person name="Kuwar S.S."/>
            <person name="Lee S.L."/>
            <person name="Lehman R."/>
            <person name="Li K."/>
            <person name="Li Z."/>
            <person name="Liang H."/>
            <person name="Lovelace S."/>
            <person name="Lu Z."/>
            <person name="Mansfield J.H."/>
            <person name="McCulloch K.J."/>
            <person name="Mathew T."/>
            <person name="Morton B."/>
            <person name="Muzny D.M."/>
            <person name="Neunemann D."/>
            <person name="Ongeri F."/>
            <person name="Pauchet Y."/>
            <person name="Pu L.L."/>
            <person name="Pyrousis I."/>
            <person name="Rao X.J."/>
            <person name="Redding A."/>
            <person name="Roesel C."/>
            <person name="Sanchez-Gracia A."/>
            <person name="Schaack S."/>
            <person name="Shukla A."/>
            <person name="Tetreau G."/>
            <person name="Wang Y."/>
            <person name="Xiong G.H."/>
            <person name="Traut W."/>
            <person name="Walsh T.K."/>
            <person name="Worley K.C."/>
            <person name="Wu D."/>
            <person name="Wu W."/>
            <person name="Wu Y.Q."/>
            <person name="Zhang X."/>
            <person name="Zou Z."/>
            <person name="Zucker H."/>
            <person name="Briscoe A.D."/>
            <person name="Burmester T."/>
            <person name="Clem R.J."/>
            <person name="Feyereisen R."/>
            <person name="Grimmelikhuijzen C.J.P."/>
            <person name="Hamodrakas S.J."/>
            <person name="Hansson B.S."/>
            <person name="Huguet E."/>
            <person name="Jermiin L.S."/>
            <person name="Lan Q."/>
            <person name="Lehman H.K."/>
            <person name="Lorenzen M."/>
            <person name="Merzendorfer H."/>
            <person name="Michalopoulos I."/>
            <person name="Morton D.B."/>
            <person name="Muthukrishnan S."/>
            <person name="Oakeshott J.G."/>
            <person name="Palmer W."/>
            <person name="Park Y."/>
            <person name="Passarelli A.L."/>
            <person name="Rozas J."/>
            <person name="Schwartz L.M."/>
            <person name="Smith W."/>
            <person name="Southgate A."/>
            <person name="Vilcinskas A."/>
            <person name="Vogt R."/>
            <person name="Wang P."/>
            <person name="Werren J."/>
            <person name="Yu X.Q."/>
            <person name="Zhou J.J."/>
            <person name="Brown S.J."/>
            <person name="Scherer S.E."/>
            <person name="Richards S."/>
            <person name="Blissard G.W."/>
        </authorList>
    </citation>
    <scope>NUCLEOTIDE SEQUENCE</scope>
</reference>
<keyword evidence="1" id="KW-0472">Membrane</keyword>
<dbReference type="SMART" id="SM00060">
    <property type="entry name" value="FN3"/>
    <property type="match status" value="2"/>
</dbReference>
<keyword evidence="1" id="KW-0812">Transmembrane</keyword>
<gene>
    <name evidence="3" type="ORF">O3G_MSEX013689</name>
</gene>
<dbReference type="InterPro" id="IPR003961">
    <property type="entry name" value="FN3_dom"/>
</dbReference>
<protein>
    <recommendedName>
        <fullName evidence="2">Fibronectin type-III domain-containing protein</fullName>
    </recommendedName>
</protein>
<feature type="domain" description="Fibronectin type-III" evidence="2">
    <location>
        <begin position="387"/>
        <end position="493"/>
    </location>
</feature>
<dbReference type="PROSITE" id="PS50853">
    <property type="entry name" value="FN3"/>
    <property type="match status" value="1"/>
</dbReference>
<evidence type="ECO:0000313" key="3">
    <source>
        <dbReference type="EMBL" id="KAG6463133.1"/>
    </source>
</evidence>
<keyword evidence="1" id="KW-1133">Transmembrane helix</keyword>
<dbReference type="Proteomes" id="UP000791440">
    <property type="component" value="Unassembled WGS sequence"/>
</dbReference>